<proteinExistence type="predicted"/>
<dbReference type="EMBL" id="KZ824276">
    <property type="protein sequence ID" value="RAL14163.1"/>
    <property type="molecule type" value="Genomic_DNA"/>
</dbReference>
<keyword evidence="3" id="KW-1185">Reference proteome</keyword>
<dbReference type="OrthoDB" id="3565477at2759"/>
<reference evidence="2 3" key="1">
    <citation type="submission" date="2018-02" db="EMBL/GenBank/DDBJ databases">
        <title>The genomes of Aspergillus section Nigri reveals drivers in fungal speciation.</title>
        <authorList>
            <consortium name="DOE Joint Genome Institute"/>
            <person name="Vesth T.C."/>
            <person name="Nybo J."/>
            <person name="Theobald S."/>
            <person name="Brandl J."/>
            <person name="Frisvad J.C."/>
            <person name="Nielsen K.F."/>
            <person name="Lyhne E.K."/>
            <person name="Kogle M.E."/>
            <person name="Kuo A."/>
            <person name="Riley R."/>
            <person name="Clum A."/>
            <person name="Nolan M."/>
            <person name="Lipzen A."/>
            <person name="Salamov A."/>
            <person name="Henrissat B."/>
            <person name="Wiebenga A."/>
            <person name="De vries R.P."/>
            <person name="Grigoriev I.V."/>
            <person name="Mortensen U.H."/>
            <person name="Andersen M.R."/>
            <person name="Baker S.E."/>
        </authorList>
    </citation>
    <scope>NUCLEOTIDE SEQUENCE [LARGE SCALE GENOMIC DNA]</scope>
    <source>
        <strain evidence="2 3">CBS 101889</strain>
    </source>
</reference>
<dbReference type="STRING" id="1450537.A0A395I3H2"/>
<name>A0A395I3H2_ASPHC</name>
<dbReference type="VEuPathDB" id="FungiDB:BO97DRAFT_423079"/>
<evidence type="ECO:0000313" key="3">
    <source>
        <dbReference type="Proteomes" id="UP000248961"/>
    </source>
</evidence>
<feature type="signal peptide" evidence="1">
    <location>
        <begin position="1"/>
        <end position="18"/>
    </location>
</feature>
<dbReference type="Proteomes" id="UP000248961">
    <property type="component" value="Unassembled WGS sequence"/>
</dbReference>
<accession>A0A395I3H2</accession>
<sequence length="106" mass="11493">MITLSLSSLSAVATSTQATPTATASAADTCTVSPIPTTTECLNGYYEYDGYYYQVIRGDNVRSYAGFSVPNSQQDETWGCIEFCSMYSSSIGTFWFPGLVTRHPPS</sequence>
<gene>
    <name evidence="2" type="ORF">BO97DRAFT_423079</name>
</gene>
<dbReference type="AlphaFoldDB" id="A0A395I3H2"/>
<protein>
    <submittedName>
        <fullName evidence="2">Uncharacterized protein</fullName>
    </submittedName>
</protein>
<dbReference type="GeneID" id="37201142"/>
<dbReference type="RefSeq" id="XP_025553317.1">
    <property type="nucleotide sequence ID" value="XM_025696853.1"/>
</dbReference>
<feature type="chain" id="PRO_5017335172" evidence="1">
    <location>
        <begin position="19"/>
        <end position="106"/>
    </location>
</feature>
<organism evidence="2 3">
    <name type="scientific">Aspergillus homomorphus (strain CBS 101889)</name>
    <dbReference type="NCBI Taxonomy" id="1450537"/>
    <lineage>
        <taxon>Eukaryota</taxon>
        <taxon>Fungi</taxon>
        <taxon>Dikarya</taxon>
        <taxon>Ascomycota</taxon>
        <taxon>Pezizomycotina</taxon>
        <taxon>Eurotiomycetes</taxon>
        <taxon>Eurotiomycetidae</taxon>
        <taxon>Eurotiales</taxon>
        <taxon>Aspergillaceae</taxon>
        <taxon>Aspergillus</taxon>
        <taxon>Aspergillus subgen. Circumdati</taxon>
    </lineage>
</organism>
<keyword evidence="1" id="KW-0732">Signal</keyword>
<evidence type="ECO:0000256" key="1">
    <source>
        <dbReference type="SAM" id="SignalP"/>
    </source>
</evidence>
<evidence type="ECO:0000313" key="2">
    <source>
        <dbReference type="EMBL" id="RAL14163.1"/>
    </source>
</evidence>